<dbReference type="AlphaFoldDB" id="A0A1X0P382"/>
<dbReference type="SUPFAM" id="SSF56529">
    <property type="entry name" value="FAH"/>
    <property type="match status" value="1"/>
</dbReference>
<dbReference type="OrthoDB" id="270211at2759"/>
<dbReference type="GeneID" id="39983659"/>
<gene>
    <name evidence="1" type="ORF">TM35_000074330</name>
</gene>
<dbReference type="PANTHER" id="PTHR30143">
    <property type="entry name" value="ACID HYDRATASE"/>
    <property type="match status" value="1"/>
</dbReference>
<dbReference type="VEuPathDB" id="TriTrypDB:TM35_000074330"/>
<accession>A0A1X0P382</accession>
<evidence type="ECO:0000313" key="2">
    <source>
        <dbReference type="Proteomes" id="UP000192257"/>
    </source>
</evidence>
<dbReference type="Proteomes" id="UP000192257">
    <property type="component" value="Unassembled WGS sequence"/>
</dbReference>
<dbReference type="GO" id="GO:0008684">
    <property type="term" value="F:2-oxopent-4-enoate hydratase activity"/>
    <property type="evidence" value="ECO:0007669"/>
    <property type="project" value="TreeGrafter"/>
</dbReference>
<organism evidence="1 2">
    <name type="scientific">Trypanosoma theileri</name>
    <dbReference type="NCBI Taxonomy" id="67003"/>
    <lineage>
        <taxon>Eukaryota</taxon>
        <taxon>Discoba</taxon>
        <taxon>Euglenozoa</taxon>
        <taxon>Kinetoplastea</taxon>
        <taxon>Metakinetoplastina</taxon>
        <taxon>Trypanosomatida</taxon>
        <taxon>Trypanosomatidae</taxon>
        <taxon>Trypanosoma</taxon>
    </lineage>
</organism>
<evidence type="ECO:0000313" key="1">
    <source>
        <dbReference type="EMBL" id="ORC91009.1"/>
    </source>
</evidence>
<keyword evidence="2" id="KW-1185">Reference proteome</keyword>
<dbReference type="RefSeq" id="XP_028885075.1">
    <property type="nucleotide sequence ID" value="XM_029023879.1"/>
</dbReference>
<comment type="caution">
    <text evidence="1">The sequence shown here is derived from an EMBL/GenBank/DDBJ whole genome shotgun (WGS) entry which is preliminary data.</text>
</comment>
<name>A0A1X0P382_9TRYP</name>
<sequence length="267" mass="28808">MFSRTWRLLTVSKAAVESYMDYLQNADRELPALSEILPRHQLNSKDLLEFHSLLCEVMQDNGFKFMGIKVVPPTAGALQSLRSTDAVCMPIFSNAFQNSTLSIKQHRVQYVEPLFVLRLGCDAPSQVSVHAAPAVCDIFSPGIEVTGSRFPFYPPHSTGFAADLGGCIALSLGGETRLDQTSLDTLGGHHFVLTRKNEPLQVGSAKNCLGSPSAAVALAVSYAVSIGKPLRTGHYVFCSGVGSRSPALPGDYQVNYGVYGSVFFSLT</sequence>
<proteinExistence type="predicted"/>
<dbReference type="PANTHER" id="PTHR30143:SF0">
    <property type="entry name" value="2-KETO-4-PENTENOATE HYDRATASE"/>
    <property type="match status" value="1"/>
</dbReference>
<reference evidence="1 2" key="1">
    <citation type="submission" date="2017-03" db="EMBL/GenBank/DDBJ databases">
        <title>An alternative strategy for trypanosome survival in the mammalian bloodstream revealed through genome and transcriptome analysis of the ubiquitous bovine parasite Trypanosoma (Megatrypanum) theileri.</title>
        <authorList>
            <person name="Kelly S."/>
            <person name="Ivens A."/>
            <person name="Mott A."/>
            <person name="O'Neill E."/>
            <person name="Emms D."/>
            <person name="Macleod O."/>
            <person name="Voorheis P."/>
            <person name="Matthews J."/>
            <person name="Matthews K."/>
            <person name="Carrington M."/>
        </authorList>
    </citation>
    <scope>NUCLEOTIDE SEQUENCE [LARGE SCALE GENOMIC DNA]</scope>
    <source>
        <strain evidence="1">Edinburgh</strain>
    </source>
</reference>
<protein>
    <submittedName>
        <fullName evidence="1">4-oxalocrotonate decarboxylase</fullName>
    </submittedName>
</protein>
<dbReference type="GO" id="GO:0005737">
    <property type="term" value="C:cytoplasm"/>
    <property type="evidence" value="ECO:0007669"/>
    <property type="project" value="TreeGrafter"/>
</dbReference>
<dbReference type="EMBL" id="NBCO01000007">
    <property type="protein sequence ID" value="ORC91009.1"/>
    <property type="molecule type" value="Genomic_DNA"/>
</dbReference>
<dbReference type="Gene3D" id="3.90.850.10">
    <property type="entry name" value="Fumarylacetoacetase-like, C-terminal domain"/>
    <property type="match status" value="1"/>
</dbReference>
<dbReference type="InterPro" id="IPR050772">
    <property type="entry name" value="Hydratase-Decarb/MhpD_sf"/>
</dbReference>
<dbReference type="InterPro" id="IPR036663">
    <property type="entry name" value="Fumarylacetoacetase_C_sf"/>
</dbReference>